<reference evidence="1 2" key="1">
    <citation type="submission" date="2007-10" db="EMBL/GenBank/DDBJ databases">
        <title>Complete sequence of Desulfococcus oleovorans Hxd3.</title>
        <authorList>
            <consortium name="US DOE Joint Genome Institute"/>
            <person name="Copeland A."/>
            <person name="Lucas S."/>
            <person name="Lapidus A."/>
            <person name="Barry K."/>
            <person name="Glavina del Rio T."/>
            <person name="Dalin E."/>
            <person name="Tice H."/>
            <person name="Pitluck S."/>
            <person name="Kiss H."/>
            <person name="Brettin T."/>
            <person name="Bruce D."/>
            <person name="Detter J.C."/>
            <person name="Han C."/>
            <person name="Schmutz J."/>
            <person name="Larimer F."/>
            <person name="Land M."/>
            <person name="Hauser L."/>
            <person name="Kyrpides N."/>
            <person name="Kim E."/>
            <person name="Wawrik B."/>
            <person name="Richardson P."/>
        </authorList>
    </citation>
    <scope>NUCLEOTIDE SEQUENCE [LARGE SCALE GENOMIC DNA]</scope>
    <source>
        <strain evidence="2">DSM 6200 / JCM 39069 / Hxd3</strain>
    </source>
</reference>
<accession>A8ZWN9</accession>
<dbReference type="OrthoDB" id="5638364at2"/>
<organism evidence="1 2">
    <name type="scientific">Desulfosudis oleivorans (strain DSM 6200 / JCM 39069 / Hxd3)</name>
    <name type="common">Desulfococcus oleovorans</name>
    <dbReference type="NCBI Taxonomy" id="96561"/>
    <lineage>
        <taxon>Bacteria</taxon>
        <taxon>Pseudomonadati</taxon>
        <taxon>Thermodesulfobacteriota</taxon>
        <taxon>Desulfobacteria</taxon>
        <taxon>Desulfobacterales</taxon>
        <taxon>Desulfosudaceae</taxon>
        <taxon>Desulfosudis</taxon>
    </lineage>
</organism>
<keyword evidence="2" id="KW-1185">Reference proteome</keyword>
<dbReference type="HOGENOM" id="CLU_142916_0_0_7"/>
<protein>
    <submittedName>
        <fullName evidence="1">Uncharacterized protein</fullName>
    </submittedName>
</protein>
<dbReference type="STRING" id="96561.Dole_2567"/>
<evidence type="ECO:0000313" key="2">
    <source>
        <dbReference type="Proteomes" id="UP000008561"/>
    </source>
</evidence>
<name>A8ZWN9_DESOH</name>
<dbReference type="eggNOG" id="ENOG50335QY">
    <property type="taxonomic scope" value="Bacteria"/>
</dbReference>
<sequence length="149" mass="17637">MKIDITKEEYRLLLDILSISDWVMNSYKLEDDSETEPYVALEQKLLSHAKDFGFDNLVQYDAEEKEYFPTAEYEAAETDARFIDEFEDFCFWEQLCSRLAERDLIRERGAEVVQEMSPWDRITEAEDLMEKYEDEFAENGIENLVISEG</sequence>
<dbReference type="Proteomes" id="UP000008561">
    <property type="component" value="Chromosome"/>
</dbReference>
<proteinExistence type="predicted"/>
<gene>
    <name evidence="1" type="ordered locus">Dole_2567</name>
</gene>
<dbReference type="RefSeq" id="WP_012175982.1">
    <property type="nucleotide sequence ID" value="NC_009943.1"/>
</dbReference>
<dbReference type="KEGG" id="dol:Dole_2567"/>
<evidence type="ECO:0000313" key="1">
    <source>
        <dbReference type="EMBL" id="ABW68370.1"/>
    </source>
</evidence>
<dbReference type="EMBL" id="CP000859">
    <property type="protein sequence ID" value="ABW68370.1"/>
    <property type="molecule type" value="Genomic_DNA"/>
</dbReference>
<dbReference type="AlphaFoldDB" id="A8ZWN9"/>